<dbReference type="AlphaFoldDB" id="A0AAD2CVH1"/>
<dbReference type="Gene3D" id="2.40.50.140">
    <property type="entry name" value="Nucleic acid-binding proteins"/>
    <property type="match status" value="2"/>
</dbReference>
<dbReference type="GO" id="GO:0005737">
    <property type="term" value="C:cytoplasm"/>
    <property type="evidence" value="ECO:0007669"/>
    <property type="project" value="UniProtKB-ARBA"/>
</dbReference>
<dbReference type="PROSITE" id="PS50126">
    <property type="entry name" value="S1"/>
    <property type="match status" value="2"/>
</dbReference>
<comment type="function">
    <text evidence="1">Associates with the EF-Tu.GDP complex and induces the exchange of GDP to GTP. It remains bound to the aminoacyl-tRNA.EF-Tu.GTP complex up to the GTP hydrolysis stage on the ribosome.</text>
</comment>
<evidence type="ECO:0000313" key="5">
    <source>
        <dbReference type="EMBL" id="CAJ1943086.1"/>
    </source>
</evidence>
<gene>
    <name evidence="5" type="ORF">CYCCA115_LOCUS8270</name>
</gene>
<dbReference type="SUPFAM" id="SSF50249">
    <property type="entry name" value="Nucleic acid-binding proteins"/>
    <property type="match status" value="2"/>
</dbReference>
<dbReference type="GO" id="GO:0005840">
    <property type="term" value="C:ribosome"/>
    <property type="evidence" value="ECO:0007669"/>
    <property type="project" value="UniProtKB-KW"/>
</dbReference>
<dbReference type="InterPro" id="IPR050437">
    <property type="entry name" value="Ribos_protein_bS1-like"/>
</dbReference>
<dbReference type="GO" id="GO:1990904">
    <property type="term" value="C:ribonucleoprotein complex"/>
    <property type="evidence" value="ECO:0007669"/>
    <property type="project" value="UniProtKB-KW"/>
</dbReference>
<reference evidence="5" key="1">
    <citation type="submission" date="2023-08" db="EMBL/GenBank/DDBJ databases">
        <authorList>
            <person name="Audoor S."/>
            <person name="Bilcke G."/>
        </authorList>
    </citation>
    <scope>NUCLEOTIDE SEQUENCE</scope>
</reference>
<dbReference type="PANTHER" id="PTHR10724:SF10">
    <property type="entry name" value="S1 RNA-BINDING DOMAIN-CONTAINING PROTEIN 1"/>
    <property type="match status" value="1"/>
</dbReference>
<accession>A0AAD2CVH1</accession>
<keyword evidence="6" id="KW-1185">Reference proteome</keyword>
<keyword evidence="3" id="KW-0732">Signal</keyword>
<proteinExistence type="predicted"/>
<evidence type="ECO:0000256" key="1">
    <source>
        <dbReference type="ARBA" id="ARBA00025453"/>
    </source>
</evidence>
<feature type="compositionally biased region" description="Basic and acidic residues" evidence="2">
    <location>
        <begin position="74"/>
        <end position="87"/>
    </location>
</feature>
<feature type="domain" description="S1 motif" evidence="4">
    <location>
        <begin position="105"/>
        <end position="174"/>
    </location>
</feature>
<dbReference type="InterPro" id="IPR003029">
    <property type="entry name" value="S1_domain"/>
</dbReference>
<dbReference type="PANTHER" id="PTHR10724">
    <property type="entry name" value="30S RIBOSOMAL PROTEIN S1"/>
    <property type="match status" value="1"/>
</dbReference>
<dbReference type="Proteomes" id="UP001295423">
    <property type="component" value="Unassembled WGS sequence"/>
</dbReference>
<dbReference type="SMART" id="SM00316">
    <property type="entry name" value="S1"/>
    <property type="match status" value="2"/>
</dbReference>
<feature type="domain" description="S1 motif" evidence="4">
    <location>
        <begin position="212"/>
        <end position="288"/>
    </location>
</feature>
<dbReference type="GO" id="GO:0003729">
    <property type="term" value="F:mRNA binding"/>
    <property type="evidence" value="ECO:0007669"/>
    <property type="project" value="UniProtKB-ARBA"/>
</dbReference>
<feature type="chain" id="PRO_5042257143" description="S1 motif domain-containing protein" evidence="3">
    <location>
        <begin position="20"/>
        <end position="338"/>
    </location>
</feature>
<dbReference type="GO" id="GO:0003735">
    <property type="term" value="F:structural constituent of ribosome"/>
    <property type="evidence" value="ECO:0007669"/>
    <property type="project" value="TreeGrafter"/>
</dbReference>
<evidence type="ECO:0000259" key="4">
    <source>
        <dbReference type="PROSITE" id="PS50126"/>
    </source>
</evidence>
<feature type="region of interest" description="Disordered" evidence="2">
    <location>
        <begin position="175"/>
        <end position="202"/>
    </location>
</feature>
<evidence type="ECO:0000313" key="6">
    <source>
        <dbReference type="Proteomes" id="UP001295423"/>
    </source>
</evidence>
<evidence type="ECO:0000256" key="2">
    <source>
        <dbReference type="SAM" id="MobiDB-lite"/>
    </source>
</evidence>
<sequence length="338" mass="35970">MRISAVALSLALFTGSATAFTTPSTSLSVGAKTASTEAKLCACSSCRGVRTHTSLFADVAAEEVPAEVEAMDGIESKDEAHNADRPARKQLKKKKGKDLSEFSEGSMVTGKVRSITSYGAFVDIGANTDGLLHISQLASGFVSSVGDIVSEGQEVEVRIVSIDSAKGQVGLSMMTEEEAKTDAQPKRQQRQSNRRDDSAVLGPLADKGWDADTFVEGTVVSTVDFGAFVRVDAKTLNEECEGEFDGLVHISALSLGRVSSVSDIVSPEQKVQIRVKSIQGNKVSLTMLSVEDEDSKQDSFSSGPPVQMGAKDWKESCAKLDEIQPVFKNGPVVADKRK</sequence>
<feature type="signal peptide" evidence="3">
    <location>
        <begin position="1"/>
        <end position="19"/>
    </location>
</feature>
<dbReference type="EMBL" id="CAKOGP040001112">
    <property type="protein sequence ID" value="CAJ1943086.1"/>
    <property type="molecule type" value="Genomic_DNA"/>
</dbReference>
<dbReference type="GO" id="GO:0006412">
    <property type="term" value="P:translation"/>
    <property type="evidence" value="ECO:0007669"/>
    <property type="project" value="TreeGrafter"/>
</dbReference>
<dbReference type="FunFam" id="2.40.50.140:FF:000051">
    <property type="entry name" value="RNA-binding transcriptional accessory protein"/>
    <property type="match status" value="1"/>
</dbReference>
<organism evidence="5 6">
    <name type="scientific">Cylindrotheca closterium</name>
    <dbReference type="NCBI Taxonomy" id="2856"/>
    <lineage>
        <taxon>Eukaryota</taxon>
        <taxon>Sar</taxon>
        <taxon>Stramenopiles</taxon>
        <taxon>Ochrophyta</taxon>
        <taxon>Bacillariophyta</taxon>
        <taxon>Bacillariophyceae</taxon>
        <taxon>Bacillariophycidae</taxon>
        <taxon>Bacillariales</taxon>
        <taxon>Bacillariaceae</taxon>
        <taxon>Cylindrotheca</taxon>
    </lineage>
</organism>
<protein>
    <recommendedName>
        <fullName evidence="4">S1 motif domain-containing protein</fullName>
    </recommendedName>
</protein>
<evidence type="ECO:0000256" key="3">
    <source>
        <dbReference type="SAM" id="SignalP"/>
    </source>
</evidence>
<name>A0AAD2CVH1_9STRA</name>
<dbReference type="InterPro" id="IPR012340">
    <property type="entry name" value="NA-bd_OB-fold"/>
</dbReference>
<comment type="caution">
    <text evidence="5">The sequence shown here is derived from an EMBL/GenBank/DDBJ whole genome shotgun (WGS) entry which is preliminary data.</text>
</comment>
<dbReference type="Pfam" id="PF00575">
    <property type="entry name" value="S1"/>
    <property type="match status" value="1"/>
</dbReference>
<feature type="region of interest" description="Disordered" evidence="2">
    <location>
        <begin position="72"/>
        <end position="98"/>
    </location>
</feature>